<evidence type="ECO:0000256" key="1">
    <source>
        <dbReference type="SAM" id="MobiDB-lite"/>
    </source>
</evidence>
<gene>
    <name evidence="2" type="ORF">O181_061642</name>
</gene>
<evidence type="ECO:0000313" key="3">
    <source>
        <dbReference type="Proteomes" id="UP000765509"/>
    </source>
</evidence>
<accession>A0A9Q3EQU2</accession>
<name>A0A9Q3EQU2_9BASI</name>
<proteinExistence type="predicted"/>
<evidence type="ECO:0000313" key="2">
    <source>
        <dbReference type="EMBL" id="MBW0521927.1"/>
    </source>
</evidence>
<dbReference type="Proteomes" id="UP000765509">
    <property type="component" value="Unassembled WGS sequence"/>
</dbReference>
<sequence length="135" mass="15218">MNSYIHIKSFLGQEKTIELLEGWSPLSCKNKVKKIKNWLENQILLSVDQKMELEMTQSSDKGPVASTSSKPAPEAKRTSEEEESSQEPSGKGQRQRKLSQTLPKRVQDPQIGDFSCGPCLQYGQYSYGIHSQREG</sequence>
<feature type="region of interest" description="Disordered" evidence="1">
    <location>
        <begin position="54"/>
        <end position="120"/>
    </location>
</feature>
<feature type="compositionally biased region" description="Polar residues" evidence="1">
    <location>
        <begin position="55"/>
        <end position="70"/>
    </location>
</feature>
<dbReference type="EMBL" id="AVOT02029174">
    <property type="protein sequence ID" value="MBW0521927.1"/>
    <property type="molecule type" value="Genomic_DNA"/>
</dbReference>
<keyword evidence="3" id="KW-1185">Reference proteome</keyword>
<reference evidence="2" key="1">
    <citation type="submission" date="2021-03" db="EMBL/GenBank/DDBJ databases">
        <title>Draft genome sequence of rust myrtle Austropuccinia psidii MF-1, a brazilian biotype.</title>
        <authorList>
            <person name="Quecine M.C."/>
            <person name="Pachon D.M.R."/>
            <person name="Bonatelli M.L."/>
            <person name="Correr F.H."/>
            <person name="Franceschini L.M."/>
            <person name="Leite T.F."/>
            <person name="Margarido G.R.A."/>
            <person name="Almeida C.A."/>
            <person name="Ferrarezi J.A."/>
            <person name="Labate C.A."/>
        </authorList>
    </citation>
    <scope>NUCLEOTIDE SEQUENCE</scope>
    <source>
        <strain evidence="2">MF-1</strain>
    </source>
</reference>
<organism evidence="2 3">
    <name type="scientific">Austropuccinia psidii MF-1</name>
    <dbReference type="NCBI Taxonomy" id="1389203"/>
    <lineage>
        <taxon>Eukaryota</taxon>
        <taxon>Fungi</taxon>
        <taxon>Dikarya</taxon>
        <taxon>Basidiomycota</taxon>
        <taxon>Pucciniomycotina</taxon>
        <taxon>Pucciniomycetes</taxon>
        <taxon>Pucciniales</taxon>
        <taxon>Sphaerophragmiaceae</taxon>
        <taxon>Austropuccinia</taxon>
    </lineage>
</organism>
<dbReference type="AlphaFoldDB" id="A0A9Q3EQU2"/>
<protein>
    <submittedName>
        <fullName evidence="2">Uncharacterized protein</fullName>
    </submittedName>
</protein>
<comment type="caution">
    <text evidence="2">The sequence shown here is derived from an EMBL/GenBank/DDBJ whole genome shotgun (WGS) entry which is preliminary data.</text>
</comment>